<dbReference type="InterPro" id="IPR003439">
    <property type="entry name" value="ABC_transporter-like_ATP-bd"/>
</dbReference>
<evidence type="ECO:0000256" key="3">
    <source>
        <dbReference type="ARBA" id="ARBA00022496"/>
    </source>
</evidence>
<dbReference type="InterPro" id="IPR027417">
    <property type="entry name" value="P-loop_NTPase"/>
</dbReference>
<dbReference type="PANTHER" id="PTHR42781">
    <property type="entry name" value="SPERMIDINE/PUTRESCINE IMPORT ATP-BINDING PROTEIN POTA"/>
    <property type="match status" value="1"/>
</dbReference>
<dbReference type="SMART" id="SM00382">
    <property type="entry name" value="AAA"/>
    <property type="match status" value="1"/>
</dbReference>
<keyword evidence="12" id="KW-1185">Reference proteome</keyword>
<dbReference type="GO" id="GO:0005524">
    <property type="term" value="F:ATP binding"/>
    <property type="evidence" value="ECO:0007669"/>
    <property type="project" value="UniProtKB-KW"/>
</dbReference>
<dbReference type="GO" id="GO:0016887">
    <property type="term" value="F:ATP hydrolysis activity"/>
    <property type="evidence" value="ECO:0007669"/>
    <property type="project" value="InterPro"/>
</dbReference>
<name>A0A4Q9V004_9ACTO</name>
<keyword evidence="7" id="KW-0406">Ion transport</keyword>
<evidence type="ECO:0000313" key="12">
    <source>
        <dbReference type="Proteomes" id="UP000293036"/>
    </source>
</evidence>
<comment type="caution">
    <text evidence="11">The sequence shown here is derived from an EMBL/GenBank/DDBJ whole genome shotgun (WGS) entry which is preliminary data.</text>
</comment>
<keyword evidence="2" id="KW-1003">Cell membrane</keyword>
<evidence type="ECO:0000256" key="8">
    <source>
        <dbReference type="ARBA" id="ARBA00023136"/>
    </source>
</evidence>
<evidence type="ECO:0000256" key="5">
    <source>
        <dbReference type="ARBA" id="ARBA00022840"/>
    </source>
</evidence>
<evidence type="ECO:0000259" key="10">
    <source>
        <dbReference type="PROSITE" id="PS50893"/>
    </source>
</evidence>
<proteinExistence type="predicted"/>
<keyword evidence="4" id="KW-0547">Nucleotide-binding</keyword>
<keyword evidence="6" id="KW-0408">Iron</keyword>
<dbReference type="PANTHER" id="PTHR42781:SF4">
    <property type="entry name" value="SPERMIDINE_PUTRESCINE IMPORT ATP-BINDING PROTEIN POTA"/>
    <property type="match status" value="1"/>
</dbReference>
<evidence type="ECO:0000256" key="4">
    <source>
        <dbReference type="ARBA" id="ARBA00022741"/>
    </source>
</evidence>
<dbReference type="FunFam" id="3.40.50.300:FF:000425">
    <property type="entry name" value="Probable ABC transporter, ATP-binding subunit"/>
    <property type="match status" value="1"/>
</dbReference>
<evidence type="ECO:0000256" key="9">
    <source>
        <dbReference type="ARBA" id="ARBA00066388"/>
    </source>
</evidence>
<evidence type="ECO:0000256" key="7">
    <source>
        <dbReference type="ARBA" id="ARBA00023065"/>
    </source>
</evidence>
<evidence type="ECO:0000256" key="2">
    <source>
        <dbReference type="ARBA" id="ARBA00022475"/>
    </source>
</evidence>
<dbReference type="Proteomes" id="UP000293036">
    <property type="component" value="Unassembled WGS sequence"/>
</dbReference>
<evidence type="ECO:0000256" key="6">
    <source>
        <dbReference type="ARBA" id="ARBA00023004"/>
    </source>
</evidence>
<dbReference type="InterPro" id="IPR017871">
    <property type="entry name" value="ABC_transporter-like_CS"/>
</dbReference>
<dbReference type="InterPro" id="IPR015853">
    <property type="entry name" value="ABC_transpr_FbpC"/>
</dbReference>
<evidence type="ECO:0000313" key="11">
    <source>
        <dbReference type="EMBL" id="TBW21604.1"/>
    </source>
</evidence>
<dbReference type="EC" id="7.6.2.9" evidence="9"/>
<sequence length="233" mass="25460">MASSNSDGHAQQPLALDLRGVDVTYPNGFTAVRGVDLGVRHGEIVALLGASGSGKSTLLRAIAGLERVSSGVIFLDGKDVRDAPVHQRNTGMVFQDGQLFPHRNVFRNISYGLEMRRVPRDEREERVRELLKLVDLEQFAGRPVSTLSGGQAQRVALARSLAPRPAVLLLDEPLSALDRKLRESLAVQLRSILTTTATTSIFVTHDEDEAHTVADRVVVMEAGQISADHQRQR</sequence>
<dbReference type="InterPro" id="IPR003593">
    <property type="entry name" value="AAA+_ATPase"/>
</dbReference>
<dbReference type="Pfam" id="PF00005">
    <property type="entry name" value="ABC_tran"/>
    <property type="match status" value="1"/>
</dbReference>
<feature type="domain" description="ABC transporter" evidence="10">
    <location>
        <begin position="16"/>
        <end position="233"/>
    </location>
</feature>
<dbReference type="OrthoDB" id="9802264at2"/>
<dbReference type="CDD" id="cd03259">
    <property type="entry name" value="ABC_Carb_Solutes_like"/>
    <property type="match status" value="1"/>
</dbReference>
<dbReference type="AlphaFoldDB" id="A0A4Q9V004"/>
<keyword evidence="5 11" id="KW-0067">ATP-binding</keyword>
<dbReference type="EMBL" id="SJDT01000004">
    <property type="protein sequence ID" value="TBW21604.1"/>
    <property type="molecule type" value="Genomic_DNA"/>
</dbReference>
<evidence type="ECO:0000256" key="1">
    <source>
        <dbReference type="ARBA" id="ARBA00022448"/>
    </source>
</evidence>
<dbReference type="Gene3D" id="3.40.50.300">
    <property type="entry name" value="P-loop containing nucleotide triphosphate hydrolases"/>
    <property type="match status" value="1"/>
</dbReference>
<dbReference type="GO" id="GO:0015408">
    <property type="term" value="F:ABC-type ferric iron transporter activity"/>
    <property type="evidence" value="ECO:0007669"/>
    <property type="project" value="InterPro"/>
</dbReference>
<accession>A0A4Q9V004</accession>
<reference evidence="11 12" key="1">
    <citation type="submission" date="2019-02" db="EMBL/GenBank/DDBJ databases">
        <title>Arcanobacterium bovis sp. nov., isolated from the milk of a cow with mastitis.</title>
        <authorList>
            <person name="Sammra O."/>
            <person name="Foster G."/>
            <person name="Hassan A."/>
            <person name="Alssahen M."/>
            <person name="Laemmler C."/>
            <person name="Borowiak M."/>
            <person name="Malorny B."/>
            <person name="Abdulmawjood A."/>
        </authorList>
    </citation>
    <scope>NUCLEOTIDE SEQUENCE [LARGE SCALE GENOMIC DNA]</scope>
    <source>
        <strain evidence="11 12">C605018/01/1</strain>
    </source>
</reference>
<keyword evidence="8" id="KW-0472">Membrane</keyword>
<dbReference type="SUPFAM" id="SSF52540">
    <property type="entry name" value="P-loop containing nucleoside triphosphate hydrolases"/>
    <property type="match status" value="1"/>
</dbReference>
<keyword evidence="1" id="KW-0813">Transport</keyword>
<dbReference type="PROSITE" id="PS50893">
    <property type="entry name" value="ABC_TRANSPORTER_2"/>
    <property type="match status" value="1"/>
</dbReference>
<dbReference type="InterPro" id="IPR050093">
    <property type="entry name" value="ABC_SmlMolc_Importer"/>
</dbReference>
<dbReference type="GO" id="GO:0016020">
    <property type="term" value="C:membrane"/>
    <property type="evidence" value="ECO:0007669"/>
    <property type="project" value="InterPro"/>
</dbReference>
<organism evidence="11 12">
    <name type="scientific">Arcanobacterium bovis</name>
    <dbReference type="NCBI Taxonomy" id="2529275"/>
    <lineage>
        <taxon>Bacteria</taxon>
        <taxon>Bacillati</taxon>
        <taxon>Actinomycetota</taxon>
        <taxon>Actinomycetes</taxon>
        <taxon>Actinomycetales</taxon>
        <taxon>Actinomycetaceae</taxon>
        <taxon>Arcanobacterium</taxon>
    </lineage>
</organism>
<dbReference type="GO" id="GO:0015418">
    <property type="term" value="F:ABC-type quaternary ammonium compound transporting activity"/>
    <property type="evidence" value="ECO:0007669"/>
    <property type="project" value="UniProtKB-EC"/>
</dbReference>
<keyword evidence="3" id="KW-0410">Iron transport</keyword>
<gene>
    <name evidence="11" type="ORF">EZJ44_05420</name>
</gene>
<protein>
    <recommendedName>
        <fullName evidence="9">ABC-type quaternary amine transporter</fullName>
        <ecNumber evidence="9">7.6.2.9</ecNumber>
    </recommendedName>
</protein>
<dbReference type="PROSITE" id="PS00211">
    <property type="entry name" value="ABC_TRANSPORTER_1"/>
    <property type="match status" value="1"/>
</dbReference>